<evidence type="ECO:0000256" key="5">
    <source>
        <dbReference type="SAM" id="MobiDB-lite"/>
    </source>
</evidence>
<evidence type="ECO:0000256" key="6">
    <source>
        <dbReference type="SAM" id="Phobius"/>
    </source>
</evidence>
<feature type="region of interest" description="Disordered" evidence="5">
    <location>
        <begin position="1"/>
        <end position="31"/>
    </location>
</feature>
<reference evidence="7 8" key="1">
    <citation type="journal article" date="2021" name="Comput. Struct. Biotechnol. J.">
        <title>De novo genome assembly of the potent medicinal plant Rehmannia glutinosa using nanopore technology.</title>
        <authorList>
            <person name="Ma L."/>
            <person name="Dong C."/>
            <person name="Song C."/>
            <person name="Wang X."/>
            <person name="Zheng X."/>
            <person name="Niu Y."/>
            <person name="Chen S."/>
            <person name="Feng W."/>
        </authorList>
    </citation>
    <scope>NUCLEOTIDE SEQUENCE [LARGE SCALE GENOMIC DNA]</scope>
    <source>
        <strain evidence="7">DH-2019</strain>
    </source>
</reference>
<comment type="subcellular location">
    <subcellularLocation>
        <location evidence="1">Membrane</location>
        <topology evidence="1">Multi-pass membrane protein</topology>
    </subcellularLocation>
</comment>
<dbReference type="PANTHER" id="PTHR24222">
    <property type="entry name" value="ABC TRANSPORTER B FAMILY"/>
    <property type="match status" value="1"/>
</dbReference>
<dbReference type="EMBL" id="JABTTQ020000002">
    <property type="protein sequence ID" value="KAK6162168.1"/>
    <property type="molecule type" value="Genomic_DNA"/>
</dbReference>
<comment type="caution">
    <text evidence="7">The sequence shown here is derived from an EMBL/GenBank/DDBJ whole genome shotgun (WGS) entry which is preliminary data.</text>
</comment>
<keyword evidence="2 6" id="KW-0812">Transmembrane</keyword>
<keyword evidence="8" id="KW-1185">Reference proteome</keyword>
<protein>
    <submittedName>
        <fullName evidence="7">Uncharacterized protein</fullName>
    </submittedName>
</protein>
<dbReference type="InterPro" id="IPR039421">
    <property type="entry name" value="Type_1_exporter"/>
</dbReference>
<dbReference type="Proteomes" id="UP001318860">
    <property type="component" value="Unassembled WGS sequence"/>
</dbReference>
<proteinExistence type="predicted"/>
<evidence type="ECO:0000256" key="2">
    <source>
        <dbReference type="ARBA" id="ARBA00022692"/>
    </source>
</evidence>
<keyword evidence="4 6" id="KW-0472">Membrane</keyword>
<dbReference type="Gene3D" id="1.20.1560.10">
    <property type="entry name" value="ABC transporter type 1, transmembrane domain"/>
    <property type="match status" value="1"/>
</dbReference>
<evidence type="ECO:0000256" key="4">
    <source>
        <dbReference type="ARBA" id="ARBA00023136"/>
    </source>
</evidence>
<dbReference type="InterPro" id="IPR036640">
    <property type="entry name" value="ABC1_TM_sf"/>
</dbReference>
<sequence length="172" mass="18617">MSHQSATSAAIPNVDEADDKNQTSSGKKKTEKAKRSVGIRKLFAFADGYDYLLMFVGSIGACVHGASVPVFFIFFGKLINLIGTTHLFPKETSDRVAKYSLVFVYLSIVILFSSWTGRYDEGLALSSLKLIENEDNPGDTGMGDSGSCVSDCDEVPPTVAANFSISFRRGHT</sequence>
<gene>
    <name evidence="7" type="ORF">DH2020_002009</name>
</gene>
<feature type="transmembrane region" description="Helical" evidence="6">
    <location>
        <begin position="96"/>
        <end position="115"/>
    </location>
</feature>
<evidence type="ECO:0000256" key="1">
    <source>
        <dbReference type="ARBA" id="ARBA00004141"/>
    </source>
</evidence>
<name>A0ABR0XSH6_REHGL</name>
<dbReference type="SUPFAM" id="SSF90123">
    <property type="entry name" value="ABC transporter transmembrane region"/>
    <property type="match status" value="1"/>
</dbReference>
<evidence type="ECO:0000313" key="7">
    <source>
        <dbReference type="EMBL" id="KAK6162168.1"/>
    </source>
</evidence>
<keyword evidence="3 6" id="KW-1133">Transmembrane helix</keyword>
<organism evidence="7 8">
    <name type="scientific">Rehmannia glutinosa</name>
    <name type="common">Chinese foxglove</name>
    <dbReference type="NCBI Taxonomy" id="99300"/>
    <lineage>
        <taxon>Eukaryota</taxon>
        <taxon>Viridiplantae</taxon>
        <taxon>Streptophyta</taxon>
        <taxon>Embryophyta</taxon>
        <taxon>Tracheophyta</taxon>
        <taxon>Spermatophyta</taxon>
        <taxon>Magnoliopsida</taxon>
        <taxon>eudicotyledons</taxon>
        <taxon>Gunneridae</taxon>
        <taxon>Pentapetalae</taxon>
        <taxon>asterids</taxon>
        <taxon>lamiids</taxon>
        <taxon>Lamiales</taxon>
        <taxon>Orobanchaceae</taxon>
        <taxon>Rehmannieae</taxon>
        <taxon>Rehmannia</taxon>
    </lineage>
</organism>
<accession>A0ABR0XSH6</accession>
<feature type="compositionally biased region" description="Polar residues" evidence="5">
    <location>
        <begin position="1"/>
        <end position="10"/>
    </location>
</feature>
<dbReference type="PANTHER" id="PTHR24222:SF62">
    <property type="entry name" value="ABC TRANSPORTER B FAMILY MEMBER 2"/>
    <property type="match status" value="1"/>
</dbReference>
<evidence type="ECO:0000256" key="3">
    <source>
        <dbReference type="ARBA" id="ARBA00022989"/>
    </source>
</evidence>
<feature type="transmembrane region" description="Helical" evidence="6">
    <location>
        <begin position="51"/>
        <end position="75"/>
    </location>
</feature>
<evidence type="ECO:0000313" key="8">
    <source>
        <dbReference type="Proteomes" id="UP001318860"/>
    </source>
</evidence>